<proteinExistence type="predicted"/>
<comment type="caution">
    <text evidence="1">The sequence shown here is derived from an EMBL/GenBank/DDBJ whole genome shotgun (WGS) entry which is preliminary data.</text>
</comment>
<evidence type="ECO:0000313" key="1">
    <source>
        <dbReference type="EMBL" id="MBD2739798.1"/>
    </source>
</evidence>
<reference evidence="1 2" key="1">
    <citation type="journal article" date="2020" name="ISME J.">
        <title>Comparative genomics reveals insights into cyanobacterial evolution and habitat adaptation.</title>
        <authorList>
            <person name="Chen M.Y."/>
            <person name="Teng W.K."/>
            <person name="Zhao L."/>
            <person name="Hu C.X."/>
            <person name="Zhou Y.K."/>
            <person name="Han B.P."/>
            <person name="Song L.R."/>
            <person name="Shu W.S."/>
        </authorList>
    </citation>
    <scope>NUCLEOTIDE SEQUENCE [LARGE SCALE GENOMIC DNA]</scope>
    <source>
        <strain evidence="1 2">FACHB-159</strain>
    </source>
</reference>
<sequence length="109" mass="12704">MSAYLMVSLHSQVLNNHPEHGVNKTLDPVVARFSQHQWWDFGHGWKNLLNNLCLVIQPFIFFNLLKPWLRVFPVLHLSIGFLTLIELMNRMRGALPIPYQSEDFLFSSA</sequence>
<protein>
    <submittedName>
        <fullName evidence="1">Uncharacterized protein</fullName>
    </submittedName>
</protein>
<keyword evidence="2" id="KW-1185">Reference proteome</keyword>
<name>A0ABR8KJR2_9NOSO</name>
<accession>A0ABR8KJR2</accession>
<gene>
    <name evidence="1" type="ORF">H6H03_39170</name>
</gene>
<dbReference type="Proteomes" id="UP000637383">
    <property type="component" value="Unassembled WGS sequence"/>
</dbReference>
<evidence type="ECO:0000313" key="2">
    <source>
        <dbReference type="Proteomes" id="UP000637383"/>
    </source>
</evidence>
<organism evidence="1 2">
    <name type="scientific">Nostoc paludosum FACHB-159</name>
    <dbReference type="NCBI Taxonomy" id="2692908"/>
    <lineage>
        <taxon>Bacteria</taxon>
        <taxon>Bacillati</taxon>
        <taxon>Cyanobacteriota</taxon>
        <taxon>Cyanophyceae</taxon>
        <taxon>Nostocales</taxon>
        <taxon>Nostocaceae</taxon>
        <taxon>Nostoc</taxon>
    </lineage>
</organism>
<dbReference type="EMBL" id="JACJTU010000118">
    <property type="protein sequence ID" value="MBD2739798.1"/>
    <property type="molecule type" value="Genomic_DNA"/>
</dbReference>